<keyword evidence="5 8" id="KW-1133">Transmembrane helix</keyword>
<dbReference type="NCBIfam" id="TIGR00792">
    <property type="entry name" value="gph"/>
    <property type="match status" value="1"/>
</dbReference>
<name>A0A2U2RHA7_9MICO</name>
<dbReference type="GO" id="GO:0006814">
    <property type="term" value="P:sodium ion transport"/>
    <property type="evidence" value="ECO:0007669"/>
    <property type="project" value="InterPro"/>
</dbReference>
<protein>
    <submittedName>
        <fullName evidence="9">MFS transporter</fullName>
    </submittedName>
</protein>
<sequence>MCRPRQWGTAHRASRARPGNEMPPDRCPATVRRSRHRGRDRRLGAPPDDEVRGRAMTTAHTRKRRSHGTDAPPRSRGARSLTPLQFLAYGGGDAANNLAFSLAVTFLPLYLTDVALISPATVGTIFLVMRFVDAFTDVIMGSVIDRTSTRIGKFRPWILAGSIPLIALAIANFAMPAGLHGTVWAVVWAAVAYFLMGSVAYTAVNIPYGSLAAAMTDNGTERSRLALFRSFGTAIMQVALALAISPALSAYAGDPDALQSALIRTLIPLGVLALALYVLLFAVSRENVRRSVDRVSLRSSLRTIASNRALQMLGASSIAYLLGLFAANGLVAYYTRDVLGSAGLLAVFVAAISGTVLVVGWAVPPLIRRLGKPRLFRLAAGVGVVGALILMLVPADMLWLAVLGALLFGASSGSVNAIMWNMEADTVEYGEWASGYRSEGTTYAVFSFLRKLAQALGGAVGIWMIGWFGYQGGVPAQSDSAVNGIRLAMGALPAAAMLLSILLMRFYPMDDAAHRRILADLDERARRE</sequence>
<dbReference type="PROSITE" id="PS00872">
    <property type="entry name" value="NA_GALACTOSIDE_SYMP"/>
    <property type="match status" value="1"/>
</dbReference>
<accession>A0A2U2RHA7</accession>
<dbReference type="PANTHER" id="PTHR11328:SF24">
    <property type="entry name" value="MAJOR FACILITATOR SUPERFAMILY (MFS) PROFILE DOMAIN-CONTAINING PROTEIN"/>
    <property type="match status" value="1"/>
</dbReference>
<keyword evidence="2" id="KW-0813">Transport</keyword>
<evidence type="ECO:0000256" key="5">
    <source>
        <dbReference type="ARBA" id="ARBA00022989"/>
    </source>
</evidence>
<evidence type="ECO:0000313" key="10">
    <source>
        <dbReference type="Proteomes" id="UP000245590"/>
    </source>
</evidence>
<dbReference type="GO" id="GO:0015293">
    <property type="term" value="F:symporter activity"/>
    <property type="evidence" value="ECO:0007669"/>
    <property type="project" value="InterPro"/>
</dbReference>
<dbReference type="InterPro" id="IPR039672">
    <property type="entry name" value="MFS_2"/>
</dbReference>
<evidence type="ECO:0000256" key="8">
    <source>
        <dbReference type="SAM" id="Phobius"/>
    </source>
</evidence>
<dbReference type="InterPro" id="IPR036259">
    <property type="entry name" value="MFS_trans_sf"/>
</dbReference>
<dbReference type="InterPro" id="IPR001927">
    <property type="entry name" value="Na/Gal_symport"/>
</dbReference>
<feature type="transmembrane region" description="Helical" evidence="8">
    <location>
        <begin position="375"/>
        <end position="393"/>
    </location>
</feature>
<evidence type="ECO:0000256" key="3">
    <source>
        <dbReference type="ARBA" id="ARBA00022475"/>
    </source>
</evidence>
<keyword evidence="3" id="KW-1003">Cell membrane</keyword>
<evidence type="ECO:0000313" key="9">
    <source>
        <dbReference type="EMBL" id="PWH05240.1"/>
    </source>
</evidence>
<organism evidence="9 10">
    <name type="scientific">Brachybacterium endophyticum</name>
    <dbReference type="NCBI Taxonomy" id="2182385"/>
    <lineage>
        <taxon>Bacteria</taxon>
        <taxon>Bacillati</taxon>
        <taxon>Actinomycetota</taxon>
        <taxon>Actinomycetes</taxon>
        <taxon>Micrococcales</taxon>
        <taxon>Dermabacteraceae</taxon>
        <taxon>Brachybacterium</taxon>
    </lineage>
</organism>
<feature type="transmembrane region" description="Helical" evidence="8">
    <location>
        <begin position="341"/>
        <end position="363"/>
    </location>
</feature>
<feature type="transmembrane region" description="Helical" evidence="8">
    <location>
        <begin position="452"/>
        <end position="470"/>
    </location>
</feature>
<evidence type="ECO:0000256" key="2">
    <source>
        <dbReference type="ARBA" id="ARBA00022448"/>
    </source>
</evidence>
<feature type="transmembrane region" description="Helical" evidence="8">
    <location>
        <begin position="485"/>
        <end position="507"/>
    </location>
</feature>
<keyword evidence="6 8" id="KW-0472">Membrane</keyword>
<dbReference type="Pfam" id="PF13347">
    <property type="entry name" value="MFS_2"/>
    <property type="match status" value="1"/>
</dbReference>
<gene>
    <name evidence="9" type="ORF">DEO23_14280</name>
</gene>
<dbReference type="PANTHER" id="PTHR11328">
    <property type="entry name" value="MAJOR FACILITATOR SUPERFAMILY DOMAIN-CONTAINING PROTEIN"/>
    <property type="match status" value="1"/>
</dbReference>
<proteinExistence type="predicted"/>
<evidence type="ECO:0000256" key="7">
    <source>
        <dbReference type="SAM" id="MobiDB-lite"/>
    </source>
</evidence>
<dbReference type="EMBL" id="QFKX01000006">
    <property type="protein sequence ID" value="PWH05240.1"/>
    <property type="molecule type" value="Genomic_DNA"/>
</dbReference>
<evidence type="ECO:0000256" key="1">
    <source>
        <dbReference type="ARBA" id="ARBA00004651"/>
    </source>
</evidence>
<dbReference type="CDD" id="cd17332">
    <property type="entry name" value="MFS_MelB_like"/>
    <property type="match status" value="1"/>
</dbReference>
<comment type="subcellular location">
    <subcellularLocation>
        <location evidence="1">Cell membrane</location>
        <topology evidence="1">Multi-pass membrane protein</topology>
    </subcellularLocation>
</comment>
<dbReference type="GO" id="GO:0005886">
    <property type="term" value="C:plasma membrane"/>
    <property type="evidence" value="ECO:0007669"/>
    <property type="project" value="UniProtKB-SubCell"/>
</dbReference>
<dbReference type="AlphaFoldDB" id="A0A2U2RHA7"/>
<feature type="transmembrane region" description="Helical" evidence="8">
    <location>
        <begin position="261"/>
        <end position="283"/>
    </location>
</feature>
<dbReference type="OrthoDB" id="181905at2"/>
<evidence type="ECO:0000256" key="4">
    <source>
        <dbReference type="ARBA" id="ARBA00022692"/>
    </source>
</evidence>
<dbReference type="InterPro" id="IPR018043">
    <property type="entry name" value="Na/Gal_symport_CS"/>
</dbReference>
<dbReference type="GO" id="GO:0008643">
    <property type="term" value="P:carbohydrate transport"/>
    <property type="evidence" value="ECO:0007669"/>
    <property type="project" value="InterPro"/>
</dbReference>
<dbReference type="SUPFAM" id="SSF103473">
    <property type="entry name" value="MFS general substrate transporter"/>
    <property type="match status" value="1"/>
</dbReference>
<feature type="transmembrane region" description="Helical" evidence="8">
    <location>
        <begin position="157"/>
        <end position="175"/>
    </location>
</feature>
<feature type="transmembrane region" description="Helical" evidence="8">
    <location>
        <begin position="86"/>
        <end position="110"/>
    </location>
</feature>
<dbReference type="Proteomes" id="UP000245590">
    <property type="component" value="Unassembled WGS sequence"/>
</dbReference>
<reference evidence="9 10" key="1">
    <citation type="submission" date="2018-05" db="EMBL/GenBank/DDBJ databases">
        <title>Brachybacterium sp. M1HQ-2T, whole genome shotgun sequence.</title>
        <authorList>
            <person name="Tuo L."/>
        </authorList>
    </citation>
    <scope>NUCLEOTIDE SEQUENCE [LARGE SCALE GENOMIC DNA]</scope>
    <source>
        <strain evidence="9 10">M1HQ-2</strain>
    </source>
</reference>
<feature type="transmembrane region" description="Helical" evidence="8">
    <location>
        <begin position="225"/>
        <end position="249"/>
    </location>
</feature>
<feature type="transmembrane region" description="Helical" evidence="8">
    <location>
        <begin position="116"/>
        <end position="136"/>
    </location>
</feature>
<feature type="transmembrane region" description="Helical" evidence="8">
    <location>
        <begin position="181"/>
        <end position="204"/>
    </location>
</feature>
<feature type="transmembrane region" description="Helical" evidence="8">
    <location>
        <begin position="399"/>
        <end position="419"/>
    </location>
</feature>
<evidence type="ECO:0000256" key="6">
    <source>
        <dbReference type="ARBA" id="ARBA00023136"/>
    </source>
</evidence>
<dbReference type="Gene3D" id="1.20.1250.20">
    <property type="entry name" value="MFS general substrate transporter like domains"/>
    <property type="match status" value="2"/>
</dbReference>
<keyword evidence="10" id="KW-1185">Reference proteome</keyword>
<comment type="caution">
    <text evidence="9">The sequence shown here is derived from an EMBL/GenBank/DDBJ whole genome shotgun (WGS) entry which is preliminary data.</text>
</comment>
<keyword evidence="4 8" id="KW-0812">Transmembrane</keyword>
<feature type="transmembrane region" description="Helical" evidence="8">
    <location>
        <begin position="312"/>
        <end position="335"/>
    </location>
</feature>
<feature type="region of interest" description="Disordered" evidence="7">
    <location>
        <begin position="1"/>
        <end position="78"/>
    </location>
</feature>